<dbReference type="InterPro" id="IPR007627">
    <property type="entry name" value="RNA_pol_sigma70_r2"/>
</dbReference>
<feature type="domain" description="RNA polymerase sigma factor 70 region 4 type 2" evidence="8">
    <location>
        <begin position="127"/>
        <end position="176"/>
    </location>
</feature>
<gene>
    <name evidence="9" type="ORF">HQN60_06960</name>
</gene>
<comment type="similarity">
    <text evidence="1 6">Belongs to the sigma-70 factor family. ECF subfamily.</text>
</comment>
<dbReference type="Pfam" id="PF04542">
    <property type="entry name" value="Sigma70_r2"/>
    <property type="match status" value="1"/>
</dbReference>
<keyword evidence="4 6" id="KW-0238">DNA-binding</keyword>
<dbReference type="Pfam" id="PF08281">
    <property type="entry name" value="Sigma70_r4_2"/>
    <property type="match status" value="1"/>
</dbReference>
<name>A0A6M8SSX2_9NEIS</name>
<feature type="domain" description="RNA polymerase sigma-70 region 2" evidence="7">
    <location>
        <begin position="9"/>
        <end position="73"/>
    </location>
</feature>
<sequence>MAISANELQSHHSALLRYALFQLGDMPLAEDVVQETLLAALEKPESFTGQSSVKTWLTAILKYKIIDVQRRRYRDPQLISPLIDEENDKSDFDSLFDSHGHWGSEAPRNWGQPEANLSDQHFWQTYHLCATKMPKRTAMVFTLREVMELDINEICQQLEITATNCSVMLYRARMSLRLCLEKNWFDAKISGTTS</sequence>
<dbReference type="InterPro" id="IPR000838">
    <property type="entry name" value="RNA_pol_sigma70_ECF_CS"/>
</dbReference>
<dbReference type="NCBIfam" id="TIGR02943">
    <property type="entry name" value="Sig70_famx1"/>
    <property type="match status" value="1"/>
</dbReference>
<evidence type="ECO:0000256" key="4">
    <source>
        <dbReference type="ARBA" id="ARBA00023125"/>
    </source>
</evidence>
<reference evidence="9 10" key="1">
    <citation type="submission" date="2020-05" db="EMBL/GenBank/DDBJ databases">
        <title>Complete genome sequence of Deefgea sp. D17.</title>
        <authorList>
            <person name="Bae J.-W."/>
            <person name="Han J.E."/>
        </authorList>
    </citation>
    <scope>NUCLEOTIDE SEQUENCE [LARGE SCALE GENOMIC DNA]</scope>
    <source>
        <strain evidence="9 10">D17</strain>
    </source>
</reference>
<evidence type="ECO:0000256" key="2">
    <source>
        <dbReference type="ARBA" id="ARBA00023015"/>
    </source>
</evidence>
<accession>A0A6M8SSX2</accession>
<organism evidence="9 10">
    <name type="scientific">Deefgea piscis</name>
    <dbReference type="NCBI Taxonomy" id="2739061"/>
    <lineage>
        <taxon>Bacteria</taxon>
        <taxon>Pseudomonadati</taxon>
        <taxon>Pseudomonadota</taxon>
        <taxon>Betaproteobacteria</taxon>
        <taxon>Neisseriales</taxon>
        <taxon>Chitinibacteraceae</taxon>
        <taxon>Deefgea</taxon>
    </lineage>
</organism>
<protein>
    <recommendedName>
        <fullName evidence="6">RNA polymerase sigma factor</fullName>
    </recommendedName>
</protein>
<dbReference type="PANTHER" id="PTHR43133">
    <property type="entry name" value="RNA POLYMERASE ECF-TYPE SIGMA FACTO"/>
    <property type="match status" value="1"/>
</dbReference>
<dbReference type="PROSITE" id="PS01063">
    <property type="entry name" value="SIGMA70_ECF"/>
    <property type="match status" value="1"/>
</dbReference>
<dbReference type="NCBIfam" id="TIGR02937">
    <property type="entry name" value="sigma70-ECF"/>
    <property type="match status" value="1"/>
</dbReference>
<evidence type="ECO:0000259" key="8">
    <source>
        <dbReference type="Pfam" id="PF08281"/>
    </source>
</evidence>
<dbReference type="KEGG" id="dee:HQN60_06960"/>
<evidence type="ECO:0000313" key="9">
    <source>
        <dbReference type="EMBL" id="QKJ66456.1"/>
    </source>
</evidence>
<dbReference type="InterPro" id="IPR039425">
    <property type="entry name" value="RNA_pol_sigma-70-like"/>
</dbReference>
<dbReference type="GO" id="GO:0003677">
    <property type="term" value="F:DNA binding"/>
    <property type="evidence" value="ECO:0007669"/>
    <property type="project" value="UniProtKB-KW"/>
</dbReference>
<keyword evidence="10" id="KW-1185">Reference proteome</keyword>
<dbReference type="GO" id="GO:0006352">
    <property type="term" value="P:DNA-templated transcription initiation"/>
    <property type="evidence" value="ECO:0007669"/>
    <property type="project" value="InterPro"/>
</dbReference>
<keyword evidence="3 6" id="KW-0731">Sigma factor</keyword>
<proteinExistence type="inferred from homology"/>
<evidence type="ECO:0000313" key="10">
    <source>
        <dbReference type="Proteomes" id="UP000504844"/>
    </source>
</evidence>
<evidence type="ECO:0000256" key="1">
    <source>
        <dbReference type="ARBA" id="ARBA00010641"/>
    </source>
</evidence>
<dbReference type="EMBL" id="CP054143">
    <property type="protein sequence ID" value="QKJ66456.1"/>
    <property type="molecule type" value="Genomic_DNA"/>
</dbReference>
<dbReference type="GO" id="GO:0016987">
    <property type="term" value="F:sigma factor activity"/>
    <property type="evidence" value="ECO:0007669"/>
    <property type="project" value="UniProtKB-KW"/>
</dbReference>
<dbReference type="InterPro" id="IPR013324">
    <property type="entry name" value="RNA_pol_sigma_r3/r4-like"/>
</dbReference>
<keyword evidence="2 6" id="KW-0805">Transcription regulation</keyword>
<dbReference type="AlphaFoldDB" id="A0A6M8SSX2"/>
<dbReference type="SUPFAM" id="SSF88659">
    <property type="entry name" value="Sigma3 and sigma4 domains of RNA polymerase sigma factors"/>
    <property type="match status" value="1"/>
</dbReference>
<dbReference type="Proteomes" id="UP000504844">
    <property type="component" value="Chromosome"/>
</dbReference>
<dbReference type="InterPro" id="IPR014289">
    <property type="entry name" value="RNA_pol_sigma-24-rel"/>
</dbReference>
<dbReference type="Gene3D" id="1.10.10.10">
    <property type="entry name" value="Winged helix-like DNA-binding domain superfamily/Winged helix DNA-binding domain"/>
    <property type="match status" value="1"/>
</dbReference>
<dbReference type="InterPro" id="IPR013249">
    <property type="entry name" value="RNA_pol_sigma70_r4_t2"/>
</dbReference>
<dbReference type="InterPro" id="IPR036388">
    <property type="entry name" value="WH-like_DNA-bd_sf"/>
</dbReference>
<dbReference type="RefSeq" id="WP_173532960.1">
    <property type="nucleotide sequence ID" value="NZ_CP054143.1"/>
</dbReference>
<evidence type="ECO:0000256" key="6">
    <source>
        <dbReference type="RuleBase" id="RU000716"/>
    </source>
</evidence>
<dbReference type="InterPro" id="IPR013325">
    <property type="entry name" value="RNA_pol_sigma_r2"/>
</dbReference>
<dbReference type="PANTHER" id="PTHR43133:SF8">
    <property type="entry name" value="RNA POLYMERASE SIGMA FACTOR HI_1459-RELATED"/>
    <property type="match status" value="1"/>
</dbReference>
<keyword evidence="5 6" id="KW-0804">Transcription</keyword>
<dbReference type="Gene3D" id="1.10.1740.10">
    <property type="match status" value="1"/>
</dbReference>
<evidence type="ECO:0000256" key="5">
    <source>
        <dbReference type="ARBA" id="ARBA00023163"/>
    </source>
</evidence>
<dbReference type="InterPro" id="IPR014284">
    <property type="entry name" value="RNA_pol_sigma-70_dom"/>
</dbReference>
<evidence type="ECO:0000259" key="7">
    <source>
        <dbReference type="Pfam" id="PF04542"/>
    </source>
</evidence>
<dbReference type="SUPFAM" id="SSF88946">
    <property type="entry name" value="Sigma2 domain of RNA polymerase sigma factors"/>
    <property type="match status" value="1"/>
</dbReference>
<evidence type="ECO:0000256" key="3">
    <source>
        <dbReference type="ARBA" id="ARBA00023082"/>
    </source>
</evidence>